<feature type="domain" description="AMMECR1" evidence="1">
    <location>
        <begin position="14"/>
        <end position="193"/>
    </location>
</feature>
<protein>
    <submittedName>
        <fullName evidence="2">AmmeMemoRadiSam system protein A</fullName>
    </submittedName>
</protein>
<reference evidence="2 3" key="1">
    <citation type="submission" date="2019-07" db="EMBL/GenBank/DDBJ databases">
        <title>The pathways for chlorine oxyanion respiration interact through the shared metabolite chlorate.</title>
        <authorList>
            <person name="Barnum T.P."/>
            <person name="Cheng Y."/>
            <person name="Hill K.A."/>
            <person name="Lucas L.N."/>
            <person name="Carlson H.K."/>
            <person name="Coates J.D."/>
        </authorList>
    </citation>
    <scope>NUCLEOTIDE SEQUENCE [LARGE SCALE GENOMIC DNA]</scope>
    <source>
        <strain evidence="2 3">BK-1</strain>
    </source>
</reference>
<comment type="caution">
    <text evidence="2">The sequence shown here is derived from an EMBL/GenBank/DDBJ whole genome shotgun (WGS) entry which is preliminary data.</text>
</comment>
<dbReference type="NCBIfam" id="TIGR04335">
    <property type="entry name" value="AmmeMemoSam_A"/>
    <property type="match status" value="1"/>
</dbReference>
<dbReference type="PROSITE" id="PS51112">
    <property type="entry name" value="AMMECR1"/>
    <property type="match status" value="1"/>
</dbReference>
<dbReference type="Gene3D" id="3.30.1490.150">
    <property type="entry name" value="Hypothetical protein ph0010, domain 2"/>
    <property type="match status" value="1"/>
</dbReference>
<dbReference type="OrthoDB" id="9782820at2"/>
<dbReference type="SUPFAM" id="SSF143447">
    <property type="entry name" value="AMMECR1-like"/>
    <property type="match status" value="1"/>
</dbReference>
<dbReference type="PANTHER" id="PTHR13016:SF0">
    <property type="entry name" value="AMME SYNDROME CANDIDATE GENE 1 PROTEIN"/>
    <property type="match status" value="1"/>
</dbReference>
<proteinExistence type="predicted"/>
<dbReference type="InterPro" id="IPR027623">
    <property type="entry name" value="AmmeMemoSam_A"/>
</dbReference>
<evidence type="ECO:0000313" key="3">
    <source>
        <dbReference type="Proteomes" id="UP000316649"/>
    </source>
</evidence>
<dbReference type="PANTHER" id="PTHR13016">
    <property type="entry name" value="AMMECR1 HOMOLOG"/>
    <property type="match status" value="1"/>
</dbReference>
<dbReference type="AlphaFoldDB" id="A0A557SNW8"/>
<dbReference type="InterPro" id="IPR027485">
    <property type="entry name" value="AMMECR1_N"/>
</dbReference>
<keyword evidence="3" id="KW-1185">Reference proteome</keyword>
<dbReference type="RefSeq" id="WP_144356979.1">
    <property type="nucleotide sequence ID" value="NZ_VMNH01000001.1"/>
</dbReference>
<organism evidence="2 3">
    <name type="scientific">Sedimenticola selenatireducens</name>
    <dbReference type="NCBI Taxonomy" id="191960"/>
    <lineage>
        <taxon>Bacteria</taxon>
        <taxon>Pseudomonadati</taxon>
        <taxon>Pseudomonadota</taxon>
        <taxon>Gammaproteobacteria</taxon>
        <taxon>Chromatiales</taxon>
        <taxon>Sedimenticolaceae</taxon>
        <taxon>Sedimenticola</taxon>
    </lineage>
</organism>
<dbReference type="EMBL" id="VMNH01000001">
    <property type="protein sequence ID" value="TVO79022.1"/>
    <property type="molecule type" value="Genomic_DNA"/>
</dbReference>
<evidence type="ECO:0000313" key="2">
    <source>
        <dbReference type="EMBL" id="TVO79022.1"/>
    </source>
</evidence>
<dbReference type="InterPro" id="IPR002733">
    <property type="entry name" value="AMMECR1_domain"/>
</dbReference>
<dbReference type="NCBIfam" id="TIGR00296">
    <property type="entry name" value="TIGR00296 family protein"/>
    <property type="match status" value="1"/>
</dbReference>
<sequence>MPSPDQKIDALSAQDRSTLIDLARASIRHGLDSHQPLAVPVNDYPESLRVIRASFVTLNIENRLRGCIGHLEAIQPLVKDVAENAFAAAFQDPRFPPLKADELPRLEIHLSLLTPAQPLTFNTEEELLSLLTPGKDGLILEEGYHRGTFLPSVWEQLPQPKNFLRQLKIKAGLSPLYWSDSLRVSRYTTESFS</sequence>
<dbReference type="Gene3D" id="3.30.700.20">
    <property type="entry name" value="Hypothetical protein ph0010, domain 1"/>
    <property type="match status" value="1"/>
</dbReference>
<accession>A0A557SNW8</accession>
<name>A0A557SNW8_9GAMM</name>
<dbReference type="Pfam" id="PF01871">
    <property type="entry name" value="AMMECR1"/>
    <property type="match status" value="1"/>
</dbReference>
<dbReference type="InterPro" id="IPR023473">
    <property type="entry name" value="AMMECR1"/>
</dbReference>
<gene>
    <name evidence="2" type="primary">amrA</name>
    <name evidence="2" type="ORF">FHP88_00210</name>
</gene>
<evidence type="ECO:0000259" key="1">
    <source>
        <dbReference type="PROSITE" id="PS51112"/>
    </source>
</evidence>
<dbReference type="InterPro" id="IPR036071">
    <property type="entry name" value="AMMECR1_dom_sf"/>
</dbReference>
<dbReference type="Proteomes" id="UP000316649">
    <property type="component" value="Unassembled WGS sequence"/>
</dbReference>